<dbReference type="InterPro" id="IPR013057">
    <property type="entry name" value="AA_transpt_TM"/>
</dbReference>
<evidence type="ECO:0000313" key="19">
    <source>
        <dbReference type="WBParaSite" id="SRAE_X000219900.1"/>
    </source>
</evidence>
<feature type="transmembrane region" description="Helical" evidence="15">
    <location>
        <begin position="368"/>
        <end position="388"/>
    </location>
</feature>
<feature type="transmembrane region" description="Helical" evidence="15">
    <location>
        <begin position="538"/>
        <end position="559"/>
    </location>
</feature>
<proteinExistence type="inferred from homology"/>
<feature type="transmembrane region" description="Helical" evidence="15">
    <location>
        <begin position="408"/>
        <end position="425"/>
    </location>
</feature>
<keyword evidence="7" id="KW-0029">Amino-acid transport</keyword>
<feature type="domain" description="Amino acid transporter transmembrane" evidence="16">
    <location>
        <begin position="162"/>
        <end position="277"/>
    </location>
</feature>
<dbReference type="GO" id="GO:0031902">
    <property type="term" value="C:late endosome membrane"/>
    <property type="evidence" value="ECO:0007669"/>
    <property type="project" value="UniProtKB-SubCell"/>
</dbReference>
<keyword evidence="4 15" id="KW-0812">Transmembrane</keyword>
<protein>
    <submittedName>
        <fullName evidence="17 19">Putative sodium-coupled neutral amino acid transporter 9</fullName>
    </submittedName>
</protein>
<evidence type="ECO:0000256" key="3">
    <source>
        <dbReference type="ARBA" id="ARBA00022448"/>
    </source>
</evidence>
<evidence type="ECO:0000256" key="7">
    <source>
        <dbReference type="ARBA" id="ARBA00022970"/>
    </source>
</evidence>
<dbReference type="PANTHER" id="PTHR22950">
    <property type="entry name" value="AMINO ACID TRANSPORTER"/>
    <property type="match status" value="1"/>
</dbReference>
<feature type="transmembrane region" description="Helical" evidence="15">
    <location>
        <begin position="571"/>
        <end position="590"/>
    </location>
</feature>
<feature type="transmembrane region" description="Helical" evidence="15">
    <location>
        <begin position="338"/>
        <end position="356"/>
    </location>
</feature>
<feature type="transmembrane region" description="Helical" evidence="15">
    <location>
        <begin position="160"/>
        <end position="182"/>
    </location>
</feature>
<evidence type="ECO:0000256" key="13">
    <source>
        <dbReference type="ARBA" id="ARBA00023228"/>
    </source>
</evidence>
<dbReference type="RefSeq" id="XP_024499669.1">
    <property type="nucleotide sequence ID" value="XM_024645052.1"/>
</dbReference>
<dbReference type="PANTHER" id="PTHR22950:SF244">
    <property type="entry name" value="NEUTRAL AMINO ACID TRANSPORTER 9"/>
    <property type="match status" value="1"/>
</dbReference>
<feature type="transmembrane region" description="Helical" evidence="15">
    <location>
        <begin position="188"/>
        <end position="209"/>
    </location>
</feature>
<evidence type="ECO:0000313" key="17">
    <source>
        <dbReference type="EMBL" id="CEF60460.1"/>
    </source>
</evidence>
<comment type="similarity">
    <text evidence="14">Belongs to the amino acid/polyamine transporter 2 family. SLC38A9 subfamily.</text>
</comment>
<evidence type="ECO:0000256" key="12">
    <source>
        <dbReference type="ARBA" id="ARBA00023180"/>
    </source>
</evidence>
<dbReference type="GO" id="GO:0046872">
    <property type="term" value="F:metal ion binding"/>
    <property type="evidence" value="ECO:0007669"/>
    <property type="project" value="UniProtKB-KW"/>
</dbReference>
<evidence type="ECO:0000256" key="9">
    <source>
        <dbReference type="ARBA" id="ARBA00023053"/>
    </source>
</evidence>
<evidence type="ECO:0000256" key="11">
    <source>
        <dbReference type="ARBA" id="ARBA00023157"/>
    </source>
</evidence>
<name>A0A090KSG6_STRRB</name>
<evidence type="ECO:0000259" key="16">
    <source>
        <dbReference type="Pfam" id="PF01490"/>
    </source>
</evidence>
<evidence type="ECO:0000256" key="14">
    <source>
        <dbReference type="ARBA" id="ARBA00038442"/>
    </source>
</evidence>
<dbReference type="EMBL" id="LN609399">
    <property type="protein sequence ID" value="CEF60460.1"/>
    <property type="molecule type" value="Genomic_DNA"/>
</dbReference>
<feature type="transmembrane region" description="Helical" evidence="15">
    <location>
        <begin position="240"/>
        <end position="260"/>
    </location>
</feature>
<evidence type="ECO:0000256" key="4">
    <source>
        <dbReference type="ARBA" id="ARBA00022692"/>
    </source>
</evidence>
<dbReference type="WBParaSite" id="SRAE_X000219900.1">
    <property type="protein sequence ID" value="SRAE_X000219900.1"/>
    <property type="gene ID" value="WBGene00267776"/>
</dbReference>
<feature type="transmembrane region" description="Helical" evidence="15">
    <location>
        <begin position="516"/>
        <end position="532"/>
    </location>
</feature>
<comment type="subcellular location">
    <subcellularLocation>
        <location evidence="1">Late endosome membrane</location>
        <topology evidence="1">Multi-pass membrane protein</topology>
    </subcellularLocation>
    <subcellularLocation>
        <location evidence="2">Lysosome membrane</location>
        <topology evidence="2">Multi-pass membrane protein</topology>
    </subcellularLocation>
</comment>
<keyword evidence="3" id="KW-0813">Transport</keyword>
<evidence type="ECO:0000313" key="20">
    <source>
        <dbReference type="WormBase" id="SRAE_X000219900"/>
    </source>
</evidence>
<organism evidence="17">
    <name type="scientific">Strongyloides ratti</name>
    <name type="common">Parasitic roundworm</name>
    <dbReference type="NCBI Taxonomy" id="34506"/>
    <lineage>
        <taxon>Eukaryota</taxon>
        <taxon>Metazoa</taxon>
        <taxon>Ecdysozoa</taxon>
        <taxon>Nematoda</taxon>
        <taxon>Chromadorea</taxon>
        <taxon>Rhabditida</taxon>
        <taxon>Tylenchina</taxon>
        <taxon>Panagrolaimomorpha</taxon>
        <taxon>Strongyloidoidea</taxon>
        <taxon>Strongyloididae</taxon>
        <taxon>Strongyloides</taxon>
    </lineage>
</organism>
<gene>
    <name evidence="17 19 20" type="ORF">SRAE_X000219900</name>
</gene>
<sequence length="591" mass="67727">MSDLRRTITNNQRIRLETEHSEGNMLIQDFPINDNVDENIANSLPVDLNINRLQRNNGRERTISYTMNDNQTIQVSRDRLPYHNPPSLPASRAASIISIRSTTEQERREHHNMAIRYRFFNRLDPGGSRLIMPDHVLPDQFFSILPFDDFRDDGGKQGSIVTIFSIWNTMMGTSLLAMPWAISQAGLILGTLLILGMAGLALYTAYRIVQSPDGLLMPINSGKAEVSDVCRYFWGKTGEYTSVFFSIITLLGGVLVYWVLMSNFLYYTVNVFHDALQPNSTTIPSMANKTFKCDVYCPMELYQEKVHYPDFTFYNPRFYTKDELLNDDDKSFFSYDNLWSLQGTVPVILFFFIFPLMNFKSPTFFTKFNMLGTISVMYLITFTVMKAFECGINVDFFNKGSQNYAPLWRLRFPALTGTLALSYFIHNAILTILRNQKNPQNNARDLSIGYSLSALCYLIIGTMFYIAFPTYRNCISDNFLNNFGTGDVMSATARLFLLFQMITVLPLLMYFIRSQFFYVVSAVTTAIFYPHVGSILRYIGAISGLVYIFALPCAIHLKRLQIRGELRKRDIIIHGLIVFLGILNLVAQFFV</sequence>
<dbReference type="Pfam" id="PF01490">
    <property type="entry name" value="Aa_trans"/>
    <property type="match status" value="2"/>
</dbReference>
<dbReference type="OMA" id="HWFTPTE"/>
<keyword evidence="8 15" id="KW-1133">Transmembrane helix</keyword>
<evidence type="ECO:0000256" key="2">
    <source>
        <dbReference type="ARBA" id="ARBA00004155"/>
    </source>
</evidence>
<dbReference type="GeneID" id="36385270"/>
<evidence type="ECO:0000256" key="6">
    <source>
        <dbReference type="ARBA" id="ARBA00022753"/>
    </source>
</evidence>
<feature type="transmembrane region" description="Helical" evidence="15">
    <location>
        <begin position="446"/>
        <end position="468"/>
    </location>
</feature>
<dbReference type="OrthoDB" id="294730at2759"/>
<keyword evidence="13" id="KW-0458">Lysosome</keyword>
<keyword evidence="6" id="KW-0967">Endosome</keyword>
<feature type="transmembrane region" description="Helical" evidence="15">
    <location>
        <begin position="488"/>
        <end position="509"/>
    </location>
</feature>
<dbReference type="WormBase" id="SRAE_X000219900">
    <property type="protein sequence ID" value="SRP08227"/>
    <property type="gene ID" value="WBGene00267776"/>
</dbReference>
<accession>A0A090KSG6</accession>
<evidence type="ECO:0000256" key="10">
    <source>
        <dbReference type="ARBA" id="ARBA00023136"/>
    </source>
</evidence>
<evidence type="ECO:0000256" key="15">
    <source>
        <dbReference type="SAM" id="Phobius"/>
    </source>
</evidence>
<evidence type="ECO:0000256" key="8">
    <source>
        <dbReference type="ARBA" id="ARBA00022989"/>
    </source>
</evidence>
<keyword evidence="9" id="KW-0915">Sodium</keyword>
<feature type="domain" description="Amino acid transporter transmembrane" evidence="16">
    <location>
        <begin position="347"/>
        <end position="515"/>
    </location>
</feature>
<reference evidence="17" key="2">
    <citation type="submission" date="2014-09" db="EMBL/GenBank/DDBJ databases">
        <authorList>
            <person name="Aslett A.Martin."/>
        </authorList>
    </citation>
    <scope>NUCLEOTIDE SEQUENCE</scope>
    <source>
        <strain evidence="17">ED321 Heterogonic</strain>
    </source>
</reference>
<dbReference type="GO" id="GO:0015179">
    <property type="term" value="F:L-amino acid transmembrane transporter activity"/>
    <property type="evidence" value="ECO:0007669"/>
    <property type="project" value="TreeGrafter"/>
</dbReference>
<evidence type="ECO:0000313" key="18">
    <source>
        <dbReference type="Proteomes" id="UP000035682"/>
    </source>
</evidence>
<keyword evidence="10 15" id="KW-0472">Membrane</keyword>
<dbReference type="CTD" id="36385270"/>
<keyword evidence="12" id="KW-0325">Glycoprotein</keyword>
<evidence type="ECO:0000256" key="1">
    <source>
        <dbReference type="ARBA" id="ARBA00004107"/>
    </source>
</evidence>
<dbReference type="Proteomes" id="UP000035682">
    <property type="component" value="Unplaced"/>
</dbReference>
<evidence type="ECO:0000256" key="5">
    <source>
        <dbReference type="ARBA" id="ARBA00022723"/>
    </source>
</evidence>
<keyword evidence="5" id="KW-0479">Metal-binding</keyword>
<reference evidence="19" key="3">
    <citation type="submission" date="2020-12" db="UniProtKB">
        <authorList>
            <consortium name="WormBaseParasite"/>
        </authorList>
    </citation>
    <scope>IDENTIFICATION</scope>
</reference>
<reference evidence="18" key="1">
    <citation type="submission" date="2014-09" db="EMBL/GenBank/DDBJ databases">
        <authorList>
            <person name="Martin A.A."/>
        </authorList>
    </citation>
    <scope>NUCLEOTIDE SEQUENCE</scope>
    <source>
        <strain evidence="18">ED321</strain>
    </source>
</reference>
<keyword evidence="18" id="KW-1185">Reference proteome</keyword>
<dbReference type="AlphaFoldDB" id="A0A090KSG6"/>
<keyword evidence="11" id="KW-1015">Disulfide bond</keyword>
<dbReference type="GO" id="GO:0005765">
    <property type="term" value="C:lysosomal membrane"/>
    <property type="evidence" value="ECO:0007669"/>
    <property type="project" value="UniProtKB-SubCell"/>
</dbReference>